<protein>
    <submittedName>
        <fullName evidence="2">GNAT family N-acetyltransferase</fullName>
        <ecNumber evidence="2">2.3.-.-</ecNumber>
    </submittedName>
</protein>
<keyword evidence="2" id="KW-0808">Transferase</keyword>
<keyword evidence="2" id="KW-0012">Acyltransferase</keyword>
<dbReference type="Proteomes" id="UP001595722">
    <property type="component" value="Unassembled WGS sequence"/>
</dbReference>
<gene>
    <name evidence="2" type="ORF">ACFOMG_09600</name>
</gene>
<dbReference type="SUPFAM" id="SSF55729">
    <property type="entry name" value="Acyl-CoA N-acyltransferases (Nat)"/>
    <property type="match status" value="1"/>
</dbReference>
<dbReference type="InterPro" id="IPR016181">
    <property type="entry name" value="Acyl_CoA_acyltransferase"/>
</dbReference>
<dbReference type="EC" id="2.3.-.-" evidence="2"/>
<name>A0ABV7VSB2_9GAMM</name>
<dbReference type="Pfam" id="PF13302">
    <property type="entry name" value="Acetyltransf_3"/>
    <property type="match status" value="1"/>
</dbReference>
<dbReference type="InterPro" id="IPR000182">
    <property type="entry name" value="GNAT_dom"/>
</dbReference>
<keyword evidence="3" id="KW-1185">Reference proteome</keyword>
<reference evidence="3" key="1">
    <citation type="journal article" date="2019" name="Int. J. Syst. Evol. Microbiol.">
        <title>The Global Catalogue of Microorganisms (GCM) 10K type strain sequencing project: providing services to taxonomists for standard genome sequencing and annotation.</title>
        <authorList>
            <consortium name="The Broad Institute Genomics Platform"/>
            <consortium name="The Broad Institute Genome Sequencing Center for Infectious Disease"/>
            <person name="Wu L."/>
            <person name="Ma J."/>
        </authorList>
    </citation>
    <scope>NUCLEOTIDE SEQUENCE [LARGE SCALE GENOMIC DNA]</scope>
    <source>
        <strain evidence="3">KCTC 42424</strain>
    </source>
</reference>
<comment type="caution">
    <text evidence="2">The sequence shown here is derived from an EMBL/GenBank/DDBJ whole genome shotgun (WGS) entry which is preliminary data.</text>
</comment>
<sequence length="181" mass="20939">MMNWNFSTQNFALRLPDANKDGDALYQLLSQPRVMAHIPKAEMTVSAQALDELRRVAMRFEVRESACWLVEGVFDQQLVARIGIQKINWMTDSAQIWWELSDSINFSVLAEVVPAVMNFCFDELQLHRLEMRLAAGSEKHENYLKQIGFQHEGCLPAQQEFDGKIIDLELYSFLAQDRQKN</sequence>
<dbReference type="EMBL" id="JBHRYB010000007">
    <property type="protein sequence ID" value="MFC3680349.1"/>
    <property type="molecule type" value="Genomic_DNA"/>
</dbReference>
<evidence type="ECO:0000313" key="2">
    <source>
        <dbReference type="EMBL" id="MFC3680349.1"/>
    </source>
</evidence>
<dbReference type="RefSeq" id="WP_376866282.1">
    <property type="nucleotide sequence ID" value="NZ_JBHRYB010000007.1"/>
</dbReference>
<dbReference type="Gene3D" id="3.40.630.30">
    <property type="match status" value="1"/>
</dbReference>
<organism evidence="2 3">
    <name type="scientific">Bacterioplanoides pacificum</name>
    <dbReference type="NCBI Taxonomy" id="1171596"/>
    <lineage>
        <taxon>Bacteria</taxon>
        <taxon>Pseudomonadati</taxon>
        <taxon>Pseudomonadota</taxon>
        <taxon>Gammaproteobacteria</taxon>
        <taxon>Oceanospirillales</taxon>
        <taxon>Oceanospirillaceae</taxon>
        <taxon>Bacterioplanoides</taxon>
    </lineage>
</organism>
<evidence type="ECO:0000259" key="1">
    <source>
        <dbReference type="Pfam" id="PF13302"/>
    </source>
</evidence>
<evidence type="ECO:0000313" key="3">
    <source>
        <dbReference type="Proteomes" id="UP001595722"/>
    </source>
</evidence>
<dbReference type="PANTHER" id="PTHR43441">
    <property type="entry name" value="RIBOSOMAL-PROTEIN-SERINE ACETYLTRANSFERASE"/>
    <property type="match status" value="1"/>
</dbReference>
<dbReference type="PANTHER" id="PTHR43441:SF11">
    <property type="entry name" value="RIBOSOMAL-PROTEIN-SERINE ACETYLTRANSFERASE"/>
    <property type="match status" value="1"/>
</dbReference>
<accession>A0ABV7VSB2</accession>
<proteinExistence type="predicted"/>
<dbReference type="GO" id="GO:0016746">
    <property type="term" value="F:acyltransferase activity"/>
    <property type="evidence" value="ECO:0007669"/>
    <property type="project" value="UniProtKB-KW"/>
</dbReference>
<feature type="domain" description="N-acetyltransferase" evidence="1">
    <location>
        <begin position="13"/>
        <end position="150"/>
    </location>
</feature>
<dbReference type="InterPro" id="IPR051908">
    <property type="entry name" value="Ribosomal_N-acetyltransferase"/>
</dbReference>